<evidence type="ECO:0000313" key="17">
    <source>
        <dbReference type="Proteomes" id="UP001152797"/>
    </source>
</evidence>
<protein>
    <recommendedName>
        <fullName evidence="14">EF-hand domain-containing protein</fullName>
    </recommendedName>
</protein>
<gene>
    <name evidence="15" type="ORF">C1SCF055_LOCUS17203</name>
</gene>
<comment type="caution">
    <text evidence="15">The sequence shown here is derived from an EMBL/GenBank/DDBJ whole genome shotgun (WGS) entry which is preliminary data.</text>
</comment>
<name>A0A9P1CES9_9DINO</name>
<feature type="transmembrane region" description="Helical" evidence="13">
    <location>
        <begin position="264"/>
        <end position="282"/>
    </location>
</feature>
<keyword evidence="8 11" id="KW-0648">Protein biosynthesis</keyword>
<dbReference type="EMBL" id="CAMXCT020001446">
    <property type="protein sequence ID" value="CAL1143565.1"/>
    <property type="molecule type" value="Genomic_DNA"/>
</dbReference>
<evidence type="ECO:0000256" key="2">
    <source>
        <dbReference type="ARBA" id="ARBA00009860"/>
    </source>
</evidence>
<proteinExistence type="inferred from homology"/>
<dbReference type="GO" id="GO:0000340">
    <property type="term" value="F:RNA 7-methylguanosine cap binding"/>
    <property type="evidence" value="ECO:0007669"/>
    <property type="project" value="TreeGrafter"/>
</dbReference>
<reference evidence="16" key="2">
    <citation type="submission" date="2024-04" db="EMBL/GenBank/DDBJ databases">
        <authorList>
            <person name="Chen Y."/>
            <person name="Shah S."/>
            <person name="Dougan E. K."/>
            <person name="Thang M."/>
            <person name="Chan C."/>
        </authorList>
    </citation>
    <scope>NUCLEOTIDE SEQUENCE [LARGE SCALE GENOMIC DNA]</scope>
</reference>
<dbReference type="Gene3D" id="3.30.760.10">
    <property type="entry name" value="RNA Cap, Translation Initiation Factor Eif4e"/>
    <property type="match status" value="2"/>
</dbReference>
<dbReference type="GO" id="GO:0005216">
    <property type="term" value="F:monoatomic ion channel activity"/>
    <property type="evidence" value="ECO:0007669"/>
    <property type="project" value="InterPro"/>
</dbReference>
<evidence type="ECO:0000313" key="15">
    <source>
        <dbReference type="EMBL" id="CAI3990190.1"/>
    </source>
</evidence>
<dbReference type="PROSITE" id="PS00813">
    <property type="entry name" value="IF4E"/>
    <property type="match status" value="2"/>
</dbReference>
<dbReference type="PROSITE" id="PS00018">
    <property type="entry name" value="EF_HAND_1"/>
    <property type="match status" value="1"/>
</dbReference>
<dbReference type="InterPro" id="IPR027359">
    <property type="entry name" value="Volt_channel_dom_sf"/>
</dbReference>
<keyword evidence="6" id="KW-0810">Translation regulation</keyword>
<dbReference type="Gene3D" id="1.10.238.10">
    <property type="entry name" value="EF-hand"/>
    <property type="match status" value="1"/>
</dbReference>
<dbReference type="EMBL" id="CAMXCT030001446">
    <property type="protein sequence ID" value="CAL4777502.1"/>
    <property type="molecule type" value="Genomic_DNA"/>
</dbReference>
<dbReference type="InterPro" id="IPR005821">
    <property type="entry name" value="Ion_trans_dom"/>
</dbReference>
<evidence type="ECO:0000256" key="5">
    <source>
        <dbReference type="ARBA" id="ARBA00022837"/>
    </source>
</evidence>
<feature type="compositionally biased region" description="Polar residues" evidence="12">
    <location>
        <begin position="1"/>
        <end position="11"/>
    </location>
</feature>
<dbReference type="InterPro" id="IPR002048">
    <property type="entry name" value="EF_hand_dom"/>
</dbReference>
<dbReference type="SUPFAM" id="SSF81324">
    <property type="entry name" value="Voltage-gated potassium channels"/>
    <property type="match status" value="1"/>
</dbReference>
<dbReference type="PANTHER" id="PTHR11960">
    <property type="entry name" value="EUKARYOTIC TRANSLATION INITIATION FACTOR 4E RELATED"/>
    <property type="match status" value="1"/>
</dbReference>
<dbReference type="GO" id="GO:0003743">
    <property type="term" value="F:translation initiation factor activity"/>
    <property type="evidence" value="ECO:0007669"/>
    <property type="project" value="UniProtKB-KW"/>
</dbReference>
<feature type="domain" description="EF-hand" evidence="14">
    <location>
        <begin position="437"/>
        <end position="472"/>
    </location>
</feature>
<dbReference type="AlphaFoldDB" id="A0A9P1CES9"/>
<dbReference type="PANTHER" id="PTHR11960:SF8">
    <property type="entry name" value="EUKARYOTIC TRANSLATION INITIATION FACTOR 4E1-RELATED"/>
    <property type="match status" value="1"/>
</dbReference>
<dbReference type="EMBL" id="CAMXCT010001446">
    <property type="protein sequence ID" value="CAI3990190.1"/>
    <property type="molecule type" value="Genomic_DNA"/>
</dbReference>
<dbReference type="InterPro" id="IPR001040">
    <property type="entry name" value="TIF_eIF_4E"/>
</dbReference>
<dbReference type="Gene3D" id="1.20.120.350">
    <property type="entry name" value="Voltage-gated potassium channels. Chain C"/>
    <property type="match status" value="1"/>
</dbReference>
<feature type="compositionally biased region" description="Basic and acidic residues" evidence="12">
    <location>
        <begin position="84"/>
        <end position="94"/>
    </location>
</feature>
<dbReference type="OrthoDB" id="590761at2759"/>
<dbReference type="Proteomes" id="UP001152797">
    <property type="component" value="Unassembled WGS sequence"/>
</dbReference>
<evidence type="ECO:0000256" key="13">
    <source>
        <dbReference type="SAM" id="Phobius"/>
    </source>
</evidence>
<evidence type="ECO:0000256" key="6">
    <source>
        <dbReference type="ARBA" id="ARBA00022845"/>
    </source>
</evidence>
<evidence type="ECO:0000256" key="8">
    <source>
        <dbReference type="ARBA" id="ARBA00022917"/>
    </source>
</evidence>
<accession>A0A9P1CES9</accession>
<keyword evidence="7 11" id="KW-0694">RNA-binding</keyword>
<evidence type="ECO:0000256" key="10">
    <source>
        <dbReference type="ARBA" id="ARBA00023136"/>
    </source>
</evidence>
<feature type="transmembrane region" description="Helical" evidence="13">
    <location>
        <begin position="149"/>
        <end position="171"/>
    </location>
</feature>
<evidence type="ECO:0000256" key="9">
    <source>
        <dbReference type="ARBA" id="ARBA00022989"/>
    </source>
</evidence>
<dbReference type="Gene3D" id="1.10.287.70">
    <property type="match status" value="1"/>
</dbReference>
<dbReference type="Pfam" id="PF01652">
    <property type="entry name" value="IF4E"/>
    <property type="match status" value="2"/>
</dbReference>
<feature type="compositionally biased region" description="Low complexity" evidence="12">
    <location>
        <begin position="42"/>
        <end position="56"/>
    </location>
</feature>
<keyword evidence="4 13" id="KW-0812">Transmembrane</keyword>
<keyword evidence="9 13" id="KW-1133">Transmembrane helix</keyword>
<reference evidence="15" key="1">
    <citation type="submission" date="2022-10" db="EMBL/GenBank/DDBJ databases">
        <authorList>
            <person name="Chen Y."/>
            <person name="Dougan E. K."/>
            <person name="Chan C."/>
            <person name="Rhodes N."/>
            <person name="Thang M."/>
        </authorList>
    </citation>
    <scope>NUCLEOTIDE SEQUENCE</scope>
</reference>
<dbReference type="PROSITE" id="PS50222">
    <property type="entry name" value="EF_HAND_2"/>
    <property type="match status" value="1"/>
</dbReference>
<feature type="transmembrane region" description="Helical" evidence="13">
    <location>
        <begin position="344"/>
        <end position="365"/>
    </location>
</feature>
<keyword evidence="10 13" id="KW-0472">Membrane</keyword>
<dbReference type="GO" id="GO:0006417">
    <property type="term" value="P:regulation of translation"/>
    <property type="evidence" value="ECO:0007669"/>
    <property type="project" value="UniProtKB-KW"/>
</dbReference>
<keyword evidence="3 11" id="KW-0396">Initiation factor</keyword>
<evidence type="ECO:0000259" key="14">
    <source>
        <dbReference type="PROSITE" id="PS50222"/>
    </source>
</evidence>
<dbReference type="GO" id="GO:0016020">
    <property type="term" value="C:membrane"/>
    <property type="evidence" value="ECO:0007669"/>
    <property type="project" value="UniProtKB-SubCell"/>
</dbReference>
<dbReference type="SUPFAM" id="SSF47473">
    <property type="entry name" value="EF-hand"/>
    <property type="match status" value="1"/>
</dbReference>
<dbReference type="InterPro" id="IPR011992">
    <property type="entry name" value="EF-hand-dom_pair"/>
</dbReference>
<organism evidence="15">
    <name type="scientific">Cladocopium goreaui</name>
    <dbReference type="NCBI Taxonomy" id="2562237"/>
    <lineage>
        <taxon>Eukaryota</taxon>
        <taxon>Sar</taxon>
        <taxon>Alveolata</taxon>
        <taxon>Dinophyceae</taxon>
        <taxon>Suessiales</taxon>
        <taxon>Symbiodiniaceae</taxon>
        <taxon>Cladocopium</taxon>
    </lineage>
</organism>
<evidence type="ECO:0000256" key="1">
    <source>
        <dbReference type="ARBA" id="ARBA00004141"/>
    </source>
</evidence>
<keyword evidence="5" id="KW-0106">Calcium</keyword>
<dbReference type="SUPFAM" id="SSF55418">
    <property type="entry name" value="eIF4e-like"/>
    <property type="match status" value="2"/>
</dbReference>
<dbReference type="Pfam" id="PF00520">
    <property type="entry name" value="Ion_trans"/>
    <property type="match status" value="1"/>
</dbReference>
<evidence type="ECO:0000313" key="16">
    <source>
        <dbReference type="EMBL" id="CAL1143565.1"/>
    </source>
</evidence>
<evidence type="ECO:0000256" key="4">
    <source>
        <dbReference type="ARBA" id="ARBA00022692"/>
    </source>
</evidence>
<dbReference type="InterPro" id="IPR019770">
    <property type="entry name" value="TIF_eIF_4E_CS"/>
</dbReference>
<dbReference type="GO" id="GO:0016281">
    <property type="term" value="C:eukaryotic translation initiation factor 4F complex"/>
    <property type="evidence" value="ECO:0007669"/>
    <property type="project" value="TreeGrafter"/>
</dbReference>
<feature type="region of interest" description="Disordered" evidence="12">
    <location>
        <begin position="1"/>
        <end position="97"/>
    </location>
</feature>
<dbReference type="InterPro" id="IPR018247">
    <property type="entry name" value="EF_Hand_1_Ca_BS"/>
</dbReference>
<feature type="transmembrane region" description="Helical" evidence="13">
    <location>
        <begin position="122"/>
        <end position="143"/>
    </location>
</feature>
<comment type="similarity">
    <text evidence="2 11">Belongs to the eukaryotic initiation factor 4E family.</text>
</comment>
<sequence length="966" mass="109629">MDPYNRISTGTLLGPIATTGPRDSGVVSEYAESVFNPHDFPGGSRRASRTSGTSTRGSKERRQSMSSMTSEEESQHVRNLKSSQMEKKDREGYSRRSTTSMVSKETLLTYIRKIVSSWAFEAFYAFAILSTSICIGIEVHYAAHSRGKPLPAAFFVIDQSYAFLFFLELVLRMLAEGRPFFWSSPNVAWNYLDILINITSVLNLVSFLGEDTSRGTFDASGNVRVIRILRLTRVIRVVRIVKIVRFIRALRSLVYSIFGTMKVLLWSVLLLFMIMYVFAIVFTDVSNEYANGFENVSKESLAFLQNYFFDLERSVFTLFSSICNGLNWGEIADKLNALSRVWGYLYTIFVAFCLFAVLNVMTGMFCQSAIESAERDQDLHIQNAMNNKQQQVEMFMSIFHMLQEDRGRRASGNITFMEFEQLFDREQIRTFFQALDVEAKDAWTLFKLMDVSGNGDLDASEFVDGCMRLKGPARSIDVSLLLQEQRRIRKKIVSIEQILADLRRDPERLRSKREWGHSAIAPSEARVGEYLANASDGDDDVMKRSQKDKAWNENQREVHSFATVEDAGSRVLMDFWCMWHHAYTPSRFESVDYSLFKKGVAPAWEDPALKNGGRWVIKLEKVKAQSLDNLWLSLNLALIGEAFHDHGGEVVSGAIVSVRNRASKIALWLSTSKDEKQIMAIGREYRSVLAATPGLEDLAMKEFTFEDFRKQSMTFRLKETEAVAQSAPAACLERRPPYGPKVFPTMAEEVTEAKEPEDSAPVAKHELQHRWCLWVHQRPGSQKDKAWGESQREVHSFDTAEDFWCMFHFSYPPSKLENVDYSLFKQGVAPAWEDAAFKNGGRWVIKLEKVKAQSLDDLWLSLSLALIGEAFHEQGGELVCGAIVSVRSRASKIALWLSAAKDEKKIMAIGREYRNVLASTPGLQELATKELTFEDFRKQSVTYILPKTGEQTQSVHPPGGIFAART</sequence>
<dbReference type="InterPro" id="IPR023398">
    <property type="entry name" value="TIF_eIF4e-like"/>
</dbReference>
<evidence type="ECO:0000256" key="7">
    <source>
        <dbReference type="ARBA" id="ARBA00022884"/>
    </source>
</evidence>
<evidence type="ECO:0000256" key="11">
    <source>
        <dbReference type="RuleBase" id="RU004374"/>
    </source>
</evidence>
<comment type="subcellular location">
    <subcellularLocation>
        <location evidence="1">Membrane</location>
        <topology evidence="1">Multi-pass membrane protein</topology>
    </subcellularLocation>
</comment>
<evidence type="ECO:0000256" key="12">
    <source>
        <dbReference type="SAM" id="MobiDB-lite"/>
    </source>
</evidence>
<keyword evidence="17" id="KW-1185">Reference proteome</keyword>
<evidence type="ECO:0000256" key="3">
    <source>
        <dbReference type="ARBA" id="ARBA00022540"/>
    </source>
</evidence>
<dbReference type="GO" id="GO:0005509">
    <property type="term" value="F:calcium ion binding"/>
    <property type="evidence" value="ECO:0007669"/>
    <property type="project" value="InterPro"/>
</dbReference>